<comment type="caution">
    <text evidence="1">The sequence shown here is derived from an EMBL/GenBank/DDBJ whole genome shotgun (WGS) entry which is preliminary data.</text>
</comment>
<accession>A0A4U1JA20</accession>
<dbReference type="EMBL" id="SSMQ01000021">
    <property type="protein sequence ID" value="TKD05280.1"/>
    <property type="molecule type" value="Genomic_DNA"/>
</dbReference>
<proteinExistence type="predicted"/>
<organism evidence="1 2">
    <name type="scientific">Polyangium fumosum</name>
    <dbReference type="NCBI Taxonomy" id="889272"/>
    <lineage>
        <taxon>Bacteria</taxon>
        <taxon>Pseudomonadati</taxon>
        <taxon>Myxococcota</taxon>
        <taxon>Polyangia</taxon>
        <taxon>Polyangiales</taxon>
        <taxon>Polyangiaceae</taxon>
        <taxon>Polyangium</taxon>
    </lineage>
</organism>
<name>A0A4U1JA20_9BACT</name>
<evidence type="ECO:0000313" key="2">
    <source>
        <dbReference type="Proteomes" id="UP000309215"/>
    </source>
</evidence>
<dbReference type="Proteomes" id="UP000309215">
    <property type="component" value="Unassembled WGS sequence"/>
</dbReference>
<reference evidence="1 2" key="1">
    <citation type="submission" date="2019-04" db="EMBL/GenBank/DDBJ databases">
        <authorList>
            <person name="Li Y."/>
            <person name="Wang J."/>
        </authorList>
    </citation>
    <scope>NUCLEOTIDE SEQUENCE [LARGE SCALE GENOMIC DNA]</scope>
    <source>
        <strain evidence="1 2">DSM 14668</strain>
    </source>
</reference>
<gene>
    <name evidence="1" type="ORF">E8A74_20995</name>
</gene>
<evidence type="ECO:0000313" key="1">
    <source>
        <dbReference type="EMBL" id="TKD05280.1"/>
    </source>
</evidence>
<keyword evidence="2" id="KW-1185">Reference proteome</keyword>
<sequence>MGGAVAFFRDEGVGLVDLGFAALVGRQVALGGLACAEWHGGALVAALGPLDLVLGVLVWEHEPYAGVCFGSFAEEKDARDLIVAVEHGDPDWLTQPAAHLVVGAAEREMGADGLIRDG</sequence>
<protein>
    <submittedName>
        <fullName evidence="1">Uncharacterized protein</fullName>
    </submittedName>
</protein>
<dbReference type="AlphaFoldDB" id="A0A4U1JA20"/>